<dbReference type="SUPFAM" id="SSF81383">
    <property type="entry name" value="F-box domain"/>
    <property type="match status" value="1"/>
</dbReference>
<feature type="domain" description="F-box" evidence="1">
    <location>
        <begin position="76"/>
        <end position="115"/>
    </location>
</feature>
<dbReference type="Proteomes" id="UP000663831">
    <property type="component" value="Unassembled WGS sequence"/>
</dbReference>
<gene>
    <name evidence="2" type="ORF">RDB_LOCUS59960</name>
</gene>
<proteinExistence type="predicted"/>
<dbReference type="EMBL" id="CAJMWV010001774">
    <property type="protein sequence ID" value="CAE6445862.1"/>
    <property type="molecule type" value="Genomic_DNA"/>
</dbReference>
<dbReference type="Pfam" id="PF00646">
    <property type="entry name" value="F-box"/>
    <property type="match status" value="1"/>
</dbReference>
<sequence length="584" mass="64379">MPGVICYRTPSRDCVLLGHLYCSSYDREVQLFAGYDDQLSQVASSSLSQPAGYYTKLKSSRHLYSLARPRLTLLSISPEIVLLILAELPGSEILKCRNVCKTLERLVDQSIRLRYIIQSNARGLEPLGEPGSATSDLAGLLFRERSWTMFGAIPSTCHSLQNPPNPAEGVTSNHYSMYHAGKLVLCRGNHVIEHTLHPHLENYPREYEVLGLGFDDLDPVAGTQDILVYSTGRTLHIYSKAANEIVSVLRAPNLGTLGTPSVRGNWIAALFRSERRCSGVLLWNWKTGKLIDTLHDVYSPALSVSLFDGTTLAVVHTDRSAYSARVDTYDLRDQRVVLKSSVALPDAHPSKWYAKADIYTGDESAPHGSERMMQDEGIVAIDLEIRTRAPHDPGTITANRRLVAILVAHKRVFNPTCTTSPETPVARIPWANWSANHSRVLTGVRMSPQRPVWGYRLVALGPEPDKISLFDFCPVGAREVAQVWKGSGTWGVSSSGRGGVSVRAALAQRARTLVRANTLGAVAGWFDNLRLSDDQIPYVVSVRRGVADVLDTMLDGGNVIVTLQDKNLAEHPGWARIILFNFVP</sequence>
<dbReference type="InterPro" id="IPR001810">
    <property type="entry name" value="F-box_dom"/>
</dbReference>
<reference evidence="2" key="1">
    <citation type="submission" date="2021-01" db="EMBL/GenBank/DDBJ databases">
        <authorList>
            <person name="Kaushik A."/>
        </authorList>
    </citation>
    <scope>NUCLEOTIDE SEQUENCE</scope>
    <source>
        <strain evidence="2">AG3-1AP</strain>
    </source>
</reference>
<evidence type="ECO:0000313" key="2">
    <source>
        <dbReference type="EMBL" id="CAE6445862.1"/>
    </source>
</evidence>
<evidence type="ECO:0000313" key="3">
    <source>
        <dbReference type="Proteomes" id="UP000663831"/>
    </source>
</evidence>
<accession>A0A8H3B1X9</accession>
<protein>
    <recommendedName>
        <fullName evidence="1">F-box domain-containing protein</fullName>
    </recommendedName>
</protein>
<comment type="caution">
    <text evidence="2">The sequence shown here is derived from an EMBL/GenBank/DDBJ whole genome shotgun (WGS) entry which is preliminary data.</text>
</comment>
<dbReference type="SMART" id="SM00256">
    <property type="entry name" value="FBOX"/>
    <property type="match status" value="1"/>
</dbReference>
<evidence type="ECO:0000259" key="1">
    <source>
        <dbReference type="SMART" id="SM00256"/>
    </source>
</evidence>
<name>A0A8H3B1X9_9AGAM</name>
<dbReference type="InterPro" id="IPR036047">
    <property type="entry name" value="F-box-like_dom_sf"/>
</dbReference>
<dbReference type="OrthoDB" id="2745718at2759"/>
<organism evidence="2 3">
    <name type="scientific">Rhizoctonia solani</name>
    <dbReference type="NCBI Taxonomy" id="456999"/>
    <lineage>
        <taxon>Eukaryota</taxon>
        <taxon>Fungi</taxon>
        <taxon>Dikarya</taxon>
        <taxon>Basidiomycota</taxon>
        <taxon>Agaricomycotina</taxon>
        <taxon>Agaricomycetes</taxon>
        <taxon>Cantharellales</taxon>
        <taxon>Ceratobasidiaceae</taxon>
        <taxon>Rhizoctonia</taxon>
    </lineage>
</organism>
<dbReference type="AlphaFoldDB" id="A0A8H3B1X9"/>
<dbReference type="SUPFAM" id="SSF82171">
    <property type="entry name" value="DPP6 N-terminal domain-like"/>
    <property type="match status" value="1"/>
</dbReference>